<dbReference type="EMBL" id="BGKI01000001">
    <property type="protein sequence ID" value="GBH33515.1"/>
    <property type="molecule type" value="Genomic_DNA"/>
</dbReference>
<dbReference type="Proteomes" id="UP000245829">
    <property type="component" value="Unassembled WGS sequence"/>
</dbReference>
<evidence type="ECO:0000313" key="2">
    <source>
        <dbReference type="Proteomes" id="UP000245829"/>
    </source>
</evidence>
<proteinExistence type="predicted"/>
<sequence>MERMTKQNERKNKTELELLNDINLKLDKLIGVLAIQSIKDTDDKIHLLKNLDFKSDEVGPLVGIKGTSVRDREGWKRK</sequence>
<dbReference type="AlphaFoldDB" id="A0A2S2KPW3"/>
<evidence type="ECO:0000313" key="1">
    <source>
        <dbReference type="EMBL" id="GBH33515.1"/>
    </source>
</evidence>
<reference evidence="1 2" key="1">
    <citation type="submission" date="2018-05" db="EMBL/GenBank/DDBJ databases">
        <title>genome sequencing of Nitrosopumilus sp. NM25.</title>
        <authorList>
            <person name="Mori K."/>
            <person name="Nakagawa T."/>
        </authorList>
    </citation>
    <scope>NUCLEOTIDE SEQUENCE [LARGE SCALE GENOMIC DNA]</scope>
    <source>
        <strain evidence="1 2">NM25</strain>
    </source>
</reference>
<protein>
    <submittedName>
        <fullName evidence="1">Uncharacterized protein</fullName>
    </submittedName>
</protein>
<organism evidence="1 2">
    <name type="scientific">Nitrosopumilus zosterae</name>
    <dbReference type="NCBI Taxonomy" id="718286"/>
    <lineage>
        <taxon>Archaea</taxon>
        <taxon>Nitrososphaerota</taxon>
        <taxon>Nitrososphaeria</taxon>
        <taxon>Nitrosopumilales</taxon>
        <taxon>Nitrosopumilaceae</taxon>
        <taxon>Nitrosopumilus</taxon>
    </lineage>
</organism>
<accession>A0A2S2KPW3</accession>
<keyword evidence="2" id="KW-1185">Reference proteome</keyword>
<gene>
    <name evidence="1" type="ORF">NZNM25_03060</name>
</gene>
<comment type="caution">
    <text evidence="1">The sequence shown here is derived from an EMBL/GenBank/DDBJ whole genome shotgun (WGS) entry which is preliminary data.</text>
</comment>
<name>A0A2S2KPW3_9ARCH</name>